<proteinExistence type="predicted"/>
<keyword evidence="3" id="KW-1185">Reference proteome</keyword>
<evidence type="ECO:0000313" key="2">
    <source>
        <dbReference type="EMBL" id="MBZ2167129.1"/>
    </source>
</evidence>
<evidence type="ECO:0000259" key="1">
    <source>
        <dbReference type="Pfam" id="PF26457"/>
    </source>
</evidence>
<dbReference type="InterPro" id="IPR058449">
    <property type="entry name" value="DUF8136"/>
</dbReference>
<dbReference type="Pfam" id="PF26457">
    <property type="entry name" value="DUF8136"/>
    <property type="match status" value="1"/>
</dbReference>
<sequence>MDKDLDNLEDKEILGLDGVSEILEKEIQNLSEKIRNGRIKDPKKEEVRIKMIRTLAYLSKTYARIKEAQKVEELEKKIEILEKAQKMSKR</sequence>
<comment type="caution">
    <text evidence="2">The sequence shown here is derived from an EMBL/GenBank/DDBJ whole genome shotgun (WGS) entry which is preliminary data.</text>
</comment>
<dbReference type="Proteomes" id="UP000825933">
    <property type="component" value="Unassembled WGS sequence"/>
</dbReference>
<evidence type="ECO:0000313" key="3">
    <source>
        <dbReference type="Proteomes" id="UP000825933"/>
    </source>
</evidence>
<protein>
    <recommendedName>
        <fullName evidence="1">DUF8136 domain-containing protein</fullName>
    </recommendedName>
</protein>
<name>A0A8T5V2F5_9EURY</name>
<accession>A0A8T5V2F5</accession>
<gene>
    <name evidence="2" type="ORF">K8N75_13880</name>
</gene>
<dbReference type="AlphaFoldDB" id="A0A8T5V2F5"/>
<organism evidence="2 3">
    <name type="scientific">Methanobacterium spitsbergense</name>
    <dbReference type="NCBI Taxonomy" id="2874285"/>
    <lineage>
        <taxon>Archaea</taxon>
        <taxon>Methanobacteriati</taxon>
        <taxon>Methanobacteriota</taxon>
        <taxon>Methanomada group</taxon>
        <taxon>Methanobacteria</taxon>
        <taxon>Methanobacteriales</taxon>
        <taxon>Methanobacteriaceae</taxon>
        <taxon>Methanobacterium</taxon>
    </lineage>
</organism>
<reference evidence="3" key="1">
    <citation type="journal article" date="2022" name="Microbiol. Resour. Announc.">
        <title>Draft Genome Sequence of a Methanogenic Archaeon from West Spitsbergen Permafrost.</title>
        <authorList>
            <person name="Trubitsyn V."/>
            <person name="Rivkina E."/>
            <person name="Shcherbakova V."/>
        </authorList>
    </citation>
    <scope>NUCLEOTIDE SEQUENCE [LARGE SCALE GENOMIC DNA]</scope>
    <source>
        <strain evidence="3">VT</strain>
    </source>
</reference>
<feature type="domain" description="DUF8136" evidence="1">
    <location>
        <begin position="22"/>
        <end position="85"/>
    </location>
</feature>
<dbReference type="EMBL" id="JAIOUQ010000017">
    <property type="protein sequence ID" value="MBZ2167129.1"/>
    <property type="molecule type" value="Genomic_DNA"/>
</dbReference>
<dbReference type="RefSeq" id="WP_223792658.1">
    <property type="nucleotide sequence ID" value="NZ_JAIOUQ010000017.1"/>
</dbReference>